<name>A0ABX5KW79_9BURK</name>
<keyword evidence="2" id="KW-1185">Reference proteome</keyword>
<accession>A0ABX5KW79</accession>
<dbReference type="Pfam" id="PF04883">
    <property type="entry name" value="HK97-gp10_like"/>
    <property type="match status" value="1"/>
</dbReference>
<evidence type="ECO:0000313" key="2">
    <source>
        <dbReference type="Proteomes" id="UP000245712"/>
    </source>
</evidence>
<protein>
    <submittedName>
        <fullName evidence="1">HK97 gp10 family phage protein</fullName>
    </submittedName>
</protein>
<proteinExistence type="predicted"/>
<sequence>MSMTISSDLSALDEYLDHLGDGVDEAVRPAAQKGAQVLYDYVRRNAPVSERAHMFHGTHAVYGPYQPGSLRDSIYQVYSKDNSGQSKATYHVSWNHKKVPYGFMVEFGTSTREAHPFIRPAVALLPAASDAVEMELMKRVGEII</sequence>
<dbReference type="RefSeq" id="WP_116609885.1">
    <property type="nucleotide sequence ID" value="NZ_QEOB01000002.1"/>
</dbReference>
<reference evidence="1 2" key="1">
    <citation type="submission" date="2018-05" db="EMBL/GenBank/DDBJ databases">
        <title>Genomic Encyclopedia of Type Strains, Phase IV (KMG-V): Genome sequencing to study the core and pangenomes of soil and plant-associated prokaryotes.</title>
        <authorList>
            <person name="Whitman W."/>
        </authorList>
    </citation>
    <scope>NUCLEOTIDE SEQUENCE [LARGE SCALE GENOMIC DNA]</scope>
    <source>
        <strain evidence="1 2">SCZa-39</strain>
    </source>
</reference>
<organism evidence="1 2">
    <name type="scientific">Paraburkholderia unamae</name>
    <dbReference type="NCBI Taxonomy" id="219649"/>
    <lineage>
        <taxon>Bacteria</taxon>
        <taxon>Pseudomonadati</taxon>
        <taxon>Pseudomonadota</taxon>
        <taxon>Betaproteobacteria</taxon>
        <taxon>Burkholderiales</taxon>
        <taxon>Burkholderiaceae</taxon>
        <taxon>Paraburkholderia</taxon>
    </lineage>
</organism>
<dbReference type="EMBL" id="QEOB01000002">
    <property type="protein sequence ID" value="PVX86477.1"/>
    <property type="molecule type" value="Genomic_DNA"/>
</dbReference>
<dbReference type="InterPro" id="IPR010064">
    <property type="entry name" value="HK97-gp10_tail"/>
</dbReference>
<dbReference type="NCBIfam" id="TIGR01725">
    <property type="entry name" value="phge_HK97_gp10"/>
    <property type="match status" value="1"/>
</dbReference>
<dbReference type="Proteomes" id="UP000245712">
    <property type="component" value="Unassembled WGS sequence"/>
</dbReference>
<comment type="caution">
    <text evidence="1">The sequence shown here is derived from an EMBL/GenBank/DDBJ whole genome shotgun (WGS) entry which is preliminary data.</text>
</comment>
<evidence type="ECO:0000313" key="1">
    <source>
        <dbReference type="EMBL" id="PVX86477.1"/>
    </source>
</evidence>
<gene>
    <name evidence="1" type="ORF">C7402_102313</name>
</gene>